<reference evidence="1" key="1">
    <citation type="submission" date="2021-05" db="EMBL/GenBank/DDBJ databases">
        <authorList>
            <person name="Alioto T."/>
            <person name="Alioto T."/>
            <person name="Gomez Garrido J."/>
        </authorList>
    </citation>
    <scope>NUCLEOTIDE SEQUENCE</scope>
</reference>
<protein>
    <submittedName>
        <fullName evidence="1">Uncharacterized protein</fullName>
    </submittedName>
</protein>
<proteinExistence type="predicted"/>
<dbReference type="AlphaFoldDB" id="A0A8D8M747"/>
<sequence>MRRAYEFWYSGLDPPDFLGPALLSQNDVIGCSIIGSLCNQVLKPTKIFHFPTKKMSLSLPIGNYILYYVEETNLPRTKIPVKIAILLILSKTKQFYFNIIYKLCVDK</sequence>
<evidence type="ECO:0000313" key="1">
    <source>
        <dbReference type="EMBL" id="CAG6622063.1"/>
    </source>
</evidence>
<name>A0A8D8M747_9HEMI</name>
<accession>A0A8D8M747</accession>
<dbReference type="EMBL" id="HBUF01051667">
    <property type="protein sequence ID" value="CAG6622063.1"/>
    <property type="molecule type" value="Transcribed_RNA"/>
</dbReference>
<organism evidence="1">
    <name type="scientific">Cacopsylla melanoneura</name>
    <dbReference type="NCBI Taxonomy" id="428564"/>
    <lineage>
        <taxon>Eukaryota</taxon>
        <taxon>Metazoa</taxon>
        <taxon>Ecdysozoa</taxon>
        <taxon>Arthropoda</taxon>
        <taxon>Hexapoda</taxon>
        <taxon>Insecta</taxon>
        <taxon>Pterygota</taxon>
        <taxon>Neoptera</taxon>
        <taxon>Paraneoptera</taxon>
        <taxon>Hemiptera</taxon>
        <taxon>Sternorrhyncha</taxon>
        <taxon>Psylloidea</taxon>
        <taxon>Psyllidae</taxon>
        <taxon>Psyllinae</taxon>
        <taxon>Cacopsylla</taxon>
    </lineage>
</organism>